<accession>K7RLV1</accession>
<geneLocation type="plasmid" evidence="2 3">
    <name>pTHEOS01</name>
</geneLocation>
<feature type="region of interest" description="Disordered" evidence="1">
    <location>
        <begin position="1"/>
        <end position="21"/>
    </location>
</feature>
<sequence length="176" mass="19374">MPPTPPAAPGTFSPPPGANPLELRHAERASKEIYRLQYELPYAQGPRAALAQDLSQRAQEAYRAGRYFQAAELAAAALRILEAGRLEAGVPVAGPGRRGRGFYYSAPFRAQERIQRVEAELAYYRVQDPLARRLLEEAKTALAQSGQGDFYALLRAEAARKLADAAQHLIRAERGF</sequence>
<dbReference type="KEGG" id="tos:Theos_2371"/>
<dbReference type="HOGENOM" id="CLU_1364875_0_0_0"/>
<proteinExistence type="predicted"/>
<protein>
    <submittedName>
        <fullName evidence="2">Uncharacterized protein</fullName>
    </submittedName>
</protein>
<evidence type="ECO:0000256" key="1">
    <source>
        <dbReference type="SAM" id="MobiDB-lite"/>
    </source>
</evidence>
<evidence type="ECO:0000313" key="2">
    <source>
        <dbReference type="EMBL" id="AFV77357.1"/>
    </source>
</evidence>
<feature type="compositionally biased region" description="Pro residues" evidence="1">
    <location>
        <begin position="1"/>
        <end position="18"/>
    </location>
</feature>
<reference evidence="2 3" key="1">
    <citation type="journal article" date="2013" name="Genome Announc.">
        <title>Whole Genome Sequencing of Thermus oshimai JL-2 and Thermus thermophilus JL-18, Incomplete Denitrifiers from the United States Great Basin.</title>
        <authorList>
            <person name="Murugapiran S.K."/>
            <person name="Huntemann M."/>
            <person name="Wei C.L."/>
            <person name="Han J."/>
            <person name="Detter J.C."/>
            <person name="Han C.S."/>
            <person name="Erkkila T.H."/>
            <person name="Teshima H."/>
            <person name="Chen A."/>
            <person name="Kyrpides N."/>
            <person name="Mavrommatis K."/>
            <person name="Markowitz V."/>
            <person name="Szeto E."/>
            <person name="Ivanova N."/>
            <person name="Pagani I."/>
            <person name="Lam J."/>
            <person name="McDonald A.I."/>
            <person name="Dodsworth J.A."/>
            <person name="Pati A."/>
            <person name="Goodwin L."/>
            <person name="Peters L."/>
            <person name="Pitluck S."/>
            <person name="Woyke T."/>
            <person name="Hedlund B.P."/>
        </authorList>
    </citation>
    <scope>NUCLEOTIDE SEQUENCE</scope>
    <source>
        <strain evidence="2 3">JL-2</strain>
        <plasmid evidence="2">pTHEOS01</plasmid>
    </source>
</reference>
<gene>
    <name evidence="2" type="ORF">Theos_2371</name>
</gene>
<dbReference type="RefSeq" id="WP_015065352.1">
    <property type="nucleotide sequence ID" value="NC_019387.1"/>
</dbReference>
<dbReference type="AlphaFoldDB" id="K7RLV1"/>
<evidence type="ECO:0000313" key="3">
    <source>
        <dbReference type="Proteomes" id="UP000000211"/>
    </source>
</evidence>
<dbReference type="Proteomes" id="UP000000211">
    <property type="component" value="Plasmid pTHEOS01"/>
</dbReference>
<dbReference type="PATRIC" id="fig|751945.3.peg.2310"/>
<keyword evidence="2" id="KW-0614">Plasmid</keyword>
<dbReference type="EMBL" id="CP003250">
    <property type="protein sequence ID" value="AFV77357.1"/>
    <property type="molecule type" value="Genomic_DNA"/>
</dbReference>
<organism evidence="2 3">
    <name type="scientific">Thermus oshimai JL-2</name>
    <dbReference type="NCBI Taxonomy" id="751945"/>
    <lineage>
        <taxon>Bacteria</taxon>
        <taxon>Thermotogati</taxon>
        <taxon>Deinococcota</taxon>
        <taxon>Deinococci</taxon>
        <taxon>Thermales</taxon>
        <taxon>Thermaceae</taxon>
        <taxon>Thermus</taxon>
    </lineage>
</organism>
<keyword evidence="3" id="KW-1185">Reference proteome</keyword>
<name>K7RLV1_THEOS</name>